<protein>
    <recommendedName>
        <fullName evidence="9">6-Cys domain-containing protein</fullName>
    </recommendedName>
</protein>
<dbReference type="Pfam" id="PF07422">
    <property type="entry name" value="s48_45"/>
    <property type="match status" value="1"/>
</dbReference>
<feature type="signal peptide" evidence="8">
    <location>
        <begin position="1"/>
        <end position="32"/>
    </location>
</feature>
<dbReference type="GO" id="GO:0009986">
    <property type="term" value="C:cell surface"/>
    <property type="evidence" value="ECO:0007669"/>
    <property type="project" value="UniProtKB-SubCell"/>
</dbReference>
<keyword evidence="7" id="KW-0325">Glycoprotein</keyword>
<evidence type="ECO:0000256" key="2">
    <source>
        <dbReference type="ARBA" id="ARBA00004241"/>
    </source>
</evidence>
<keyword evidence="4 8" id="KW-0732">Signal</keyword>
<comment type="subcellular location">
    <subcellularLocation>
        <location evidence="1">Cell membrane</location>
    </subcellularLocation>
    <subcellularLocation>
        <location evidence="2">Cell surface</location>
    </subcellularLocation>
</comment>
<proteinExistence type="predicted"/>
<feature type="chain" id="PRO_5042049975" description="6-Cys domain-containing protein" evidence="8">
    <location>
        <begin position="33"/>
        <end position="667"/>
    </location>
</feature>
<keyword evidence="5" id="KW-0472">Membrane</keyword>
<keyword evidence="6" id="KW-1015">Disulfide bond</keyword>
<dbReference type="EMBL" id="JAVEPI010000002">
    <property type="protein sequence ID" value="KAK1443770.1"/>
    <property type="molecule type" value="Genomic_DNA"/>
</dbReference>
<feature type="domain" description="6-Cys" evidence="9">
    <location>
        <begin position="477"/>
        <end position="608"/>
    </location>
</feature>
<dbReference type="GO" id="GO:0005886">
    <property type="term" value="C:plasma membrane"/>
    <property type="evidence" value="ECO:0007669"/>
    <property type="project" value="UniProtKB-SubCell"/>
</dbReference>
<dbReference type="InterPro" id="IPR038160">
    <property type="entry name" value="6_CYS_dom_sf"/>
</dbReference>
<evidence type="ECO:0000256" key="6">
    <source>
        <dbReference type="ARBA" id="ARBA00023157"/>
    </source>
</evidence>
<keyword evidence="3" id="KW-1003">Cell membrane</keyword>
<keyword evidence="11" id="KW-1185">Reference proteome</keyword>
<dbReference type="InterPro" id="IPR010884">
    <property type="entry name" value="6_CYS_dom"/>
</dbReference>
<evidence type="ECO:0000256" key="8">
    <source>
        <dbReference type="SAM" id="SignalP"/>
    </source>
</evidence>
<evidence type="ECO:0000259" key="9">
    <source>
        <dbReference type="Pfam" id="PF07422"/>
    </source>
</evidence>
<dbReference type="Proteomes" id="UP001230268">
    <property type="component" value="Unassembled WGS sequence"/>
</dbReference>
<evidence type="ECO:0000313" key="11">
    <source>
        <dbReference type="Proteomes" id="UP001230268"/>
    </source>
</evidence>
<sequence length="667" mass="76105">MKVFLGPFAGMLAVLSAMHIGLIVDCIPPAQASPEDGINKLLDYLFYRSESSFESSTDSVKEYTLNPGESILFSCSGLSLSDKSNEIVLYPADPKQHVMPKPTPSAIEDVNSWQVSRRRVYSSTNPLIHLEDNIEDRKDVLIQYTQKTIIMATDPQNFTLNFACVLRSKDNRFEPKIRWLKVSFNYVYPMGYGCETGDLQLFKNSAPAGTTSTAHFKYRCALTPQPGMVMGIYCQDGERLFPKDCNRKNADAIRDYEPTYNTPRDPRDFTGQMKLFQIPIEGLKEPVEIKCGCVNADGLLKRLLIIANSSNARSNFKGMLLDGKMRKSQKTYYTYHPLWPGRKYSFTVLKDGVTRVNDRNTITSIMTPAVNEKMFAYAGLRSGYHLRAPLKDIMGSRNFSLEIKKSGSAIDYTFNYGQDSIVVMKTRVMNIFYIEKLIYSNNPPFEKNNLQVDLAILPTDPWTYGCGVESTDLFREDQMYIQDETASNPKRTRCRLNPRKTSPIGFFCPKGLRMEPPDCFTHMILLSTDEVVPVSDYLPDARAIDGNHIRILDTGILVDKTSQNPSKVYDEYDENNEKNRGKTQSQIERERQIRHKDKRFSNLLYCKCLDEKGNERAGIYLTFKDGDPRYEPTWIEPKEYPLFSLGENGKKLKRVGKGKSPFKTLIR</sequence>
<reference evidence="10" key="1">
    <citation type="submission" date="2023-08" db="EMBL/GenBank/DDBJ databases">
        <title>Draft sequence of the Babesia gibsoni genome.</title>
        <authorList>
            <person name="Yamagishi J.Y."/>
            <person name="Xuan X.X."/>
        </authorList>
    </citation>
    <scope>NUCLEOTIDE SEQUENCE</scope>
    <source>
        <strain evidence="10">Azabu</strain>
    </source>
</reference>
<comment type="caution">
    <text evidence="10">The sequence shown here is derived from an EMBL/GenBank/DDBJ whole genome shotgun (WGS) entry which is preliminary data.</text>
</comment>
<evidence type="ECO:0000256" key="5">
    <source>
        <dbReference type="ARBA" id="ARBA00023136"/>
    </source>
</evidence>
<dbReference type="Gene3D" id="2.60.40.2860">
    <property type="match status" value="1"/>
</dbReference>
<evidence type="ECO:0000256" key="1">
    <source>
        <dbReference type="ARBA" id="ARBA00004236"/>
    </source>
</evidence>
<evidence type="ECO:0000256" key="7">
    <source>
        <dbReference type="ARBA" id="ARBA00023180"/>
    </source>
</evidence>
<name>A0AAD8LT94_BABGI</name>
<dbReference type="AlphaFoldDB" id="A0AAD8LT94"/>
<gene>
    <name evidence="10" type="ORF">BgAZ_206460</name>
</gene>
<accession>A0AAD8LT94</accession>
<evidence type="ECO:0000313" key="10">
    <source>
        <dbReference type="EMBL" id="KAK1443770.1"/>
    </source>
</evidence>
<evidence type="ECO:0000256" key="4">
    <source>
        <dbReference type="ARBA" id="ARBA00022729"/>
    </source>
</evidence>
<evidence type="ECO:0000256" key="3">
    <source>
        <dbReference type="ARBA" id="ARBA00022475"/>
    </source>
</evidence>
<organism evidence="10 11">
    <name type="scientific">Babesia gibsoni</name>
    <dbReference type="NCBI Taxonomy" id="33632"/>
    <lineage>
        <taxon>Eukaryota</taxon>
        <taxon>Sar</taxon>
        <taxon>Alveolata</taxon>
        <taxon>Apicomplexa</taxon>
        <taxon>Aconoidasida</taxon>
        <taxon>Piroplasmida</taxon>
        <taxon>Babesiidae</taxon>
        <taxon>Babesia</taxon>
    </lineage>
</organism>